<sequence length="118" mass="13343">MILTRDEENPELLQLCLKWVLFANRPLNPQEFYFAVQFGIDEGCTGSWDQESEDLERLKAFVRSSSKGLAEATRNKASVVQFIHESVREFLLGEYGNQWSGATVNIAGGSHEVLRDCC</sequence>
<dbReference type="AlphaFoldDB" id="A0AA39WKI9"/>
<evidence type="ECO:0000313" key="2">
    <source>
        <dbReference type="Proteomes" id="UP001175000"/>
    </source>
</evidence>
<reference evidence="1" key="1">
    <citation type="submission" date="2023-06" db="EMBL/GenBank/DDBJ databases">
        <title>Genome-scale phylogeny and comparative genomics of the fungal order Sordariales.</title>
        <authorList>
            <consortium name="Lawrence Berkeley National Laboratory"/>
            <person name="Hensen N."/>
            <person name="Bonometti L."/>
            <person name="Westerberg I."/>
            <person name="Brannstrom I.O."/>
            <person name="Guillou S."/>
            <person name="Cros-Aarteil S."/>
            <person name="Calhoun S."/>
            <person name="Haridas S."/>
            <person name="Kuo A."/>
            <person name="Mondo S."/>
            <person name="Pangilinan J."/>
            <person name="Riley R."/>
            <person name="Labutti K."/>
            <person name="Andreopoulos B."/>
            <person name="Lipzen A."/>
            <person name="Chen C."/>
            <person name="Yanf M."/>
            <person name="Daum C."/>
            <person name="Ng V."/>
            <person name="Clum A."/>
            <person name="Steindorff A."/>
            <person name="Ohm R."/>
            <person name="Martin F."/>
            <person name="Silar P."/>
            <person name="Natvig D."/>
            <person name="Lalanne C."/>
            <person name="Gautier V."/>
            <person name="Ament-Velasquez S.L."/>
            <person name="Kruys A."/>
            <person name="Hutchinson M.I."/>
            <person name="Powell A.J."/>
            <person name="Barry K."/>
            <person name="Miller A.N."/>
            <person name="Grigoriev I.V."/>
            <person name="Debuchy R."/>
            <person name="Gladieux P."/>
            <person name="Thoren M.H."/>
            <person name="Johannesson H."/>
        </authorList>
    </citation>
    <scope>NUCLEOTIDE SEQUENCE</scope>
    <source>
        <strain evidence="1">CBS 606.72</strain>
    </source>
</reference>
<evidence type="ECO:0000313" key="1">
    <source>
        <dbReference type="EMBL" id="KAK0617056.1"/>
    </source>
</evidence>
<name>A0AA39WKI9_9PEZI</name>
<dbReference type="Proteomes" id="UP001175000">
    <property type="component" value="Unassembled WGS sequence"/>
</dbReference>
<comment type="caution">
    <text evidence="1">The sequence shown here is derived from an EMBL/GenBank/DDBJ whole genome shotgun (WGS) entry which is preliminary data.</text>
</comment>
<organism evidence="1 2">
    <name type="scientific">Immersiella caudata</name>
    <dbReference type="NCBI Taxonomy" id="314043"/>
    <lineage>
        <taxon>Eukaryota</taxon>
        <taxon>Fungi</taxon>
        <taxon>Dikarya</taxon>
        <taxon>Ascomycota</taxon>
        <taxon>Pezizomycotina</taxon>
        <taxon>Sordariomycetes</taxon>
        <taxon>Sordariomycetidae</taxon>
        <taxon>Sordariales</taxon>
        <taxon>Lasiosphaeriaceae</taxon>
        <taxon>Immersiella</taxon>
    </lineage>
</organism>
<accession>A0AA39WKI9</accession>
<gene>
    <name evidence="1" type="ORF">B0T14DRAFT_568603</name>
</gene>
<proteinExistence type="predicted"/>
<protein>
    <submittedName>
        <fullName evidence="1">Uncharacterized protein</fullName>
    </submittedName>
</protein>
<keyword evidence="2" id="KW-1185">Reference proteome</keyword>
<dbReference type="EMBL" id="JAULSU010000005">
    <property type="protein sequence ID" value="KAK0617056.1"/>
    <property type="molecule type" value="Genomic_DNA"/>
</dbReference>